<name>A0A9P4QP83_9PLEO</name>
<protein>
    <submittedName>
        <fullName evidence="2">Uncharacterized protein</fullName>
    </submittedName>
</protein>
<gene>
    <name evidence="2" type="ORF">EJ04DRAFT_446079</name>
</gene>
<dbReference type="EMBL" id="ML996229">
    <property type="protein sequence ID" value="KAF2729980.1"/>
    <property type="molecule type" value="Genomic_DNA"/>
</dbReference>
<comment type="similarity">
    <text evidence="1">Belongs to the ustYa family.</text>
</comment>
<organism evidence="2 3">
    <name type="scientific">Polyplosphaeria fusca</name>
    <dbReference type="NCBI Taxonomy" id="682080"/>
    <lineage>
        <taxon>Eukaryota</taxon>
        <taxon>Fungi</taxon>
        <taxon>Dikarya</taxon>
        <taxon>Ascomycota</taxon>
        <taxon>Pezizomycotina</taxon>
        <taxon>Dothideomycetes</taxon>
        <taxon>Pleosporomycetidae</taxon>
        <taxon>Pleosporales</taxon>
        <taxon>Tetraplosphaeriaceae</taxon>
        <taxon>Polyplosphaeria</taxon>
    </lineage>
</organism>
<proteinExistence type="inferred from homology"/>
<evidence type="ECO:0000313" key="2">
    <source>
        <dbReference type="EMBL" id="KAF2729980.1"/>
    </source>
</evidence>
<feature type="non-terminal residue" evidence="2">
    <location>
        <position position="1"/>
    </location>
</feature>
<dbReference type="InterPro" id="IPR021765">
    <property type="entry name" value="UstYa-like"/>
</dbReference>
<reference evidence="2" key="1">
    <citation type="journal article" date="2020" name="Stud. Mycol.">
        <title>101 Dothideomycetes genomes: a test case for predicting lifestyles and emergence of pathogens.</title>
        <authorList>
            <person name="Haridas S."/>
            <person name="Albert R."/>
            <person name="Binder M."/>
            <person name="Bloem J."/>
            <person name="Labutti K."/>
            <person name="Salamov A."/>
            <person name="Andreopoulos B."/>
            <person name="Baker S."/>
            <person name="Barry K."/>
            <person name="Bills G."/>
            <person name="Bluhm B."/>
            <person name="Cannon C."/>
            <person name="Castanera R."/>
            <person name="Culley D."/>
            <person name="Daum C."/>
            <person name="Ezra D."/>
            <person name="Gonzalez J."/>
            <person name="Henrissat B."/>
            <person name="Kuo A."/>
            <person name="Liang C."/>
            <person name="Lipzen A."/>
            <person name="Lutzoni F."/>
            <person name="Magnuson J."/>
            <person name="Mondo S."/>
            <person name="Nolan M."/>
            <person name="Ohm R."/>
            <person name="Pangilinan J."/>
            <person name="Park H.-J."/>
            <person name="Ramirez L."/>
            <person name="Alfaro M."/>
            <person name="Sun H."/>
            <person name="Tritt A."/>
            <person name="Yoshinaga Y."/>
            <person name="Zwiers L.-H."/>
            <person name="Turgeon B."/>
            <person name="Goodwin S."/>
            <person name="Spatafora J."/>
            <person name="Crous P."/>
            <person name="Grigoriev I."/>
        </authorList>
    </citation>
    <scope>NUCLEOTIDE SEQUENCE</scope>
    <source>
        <strain evidence="2">CBS 125425</strain>
    </source>
</reference>
<dbReference type="PANTHER" id="PTHR33365:SF12">
    <property type="entry name" value="TAT PATHWAY SIGNAL SEQUENCE"/>
    <property type="match status" value="1"/>
</dbReference>
<accession>A0A9P4QP83</accession>
<sequence length="191" mass="21941">RFDGSFDRSSPFKGPPSKEVDEAWERIIPLRLMAVPHESILGLNTSRFAVSVPPNLGTGKIAIFEAVHQIHCVHGLWKAAYPDYFTTERDFARDHPEDWKNHIDHCADMLRQKLMCDADATLITYNWLKGHYKPHPNFNVQHKCRDYNHILDAINQYGIDPLLIPEGGIRRPENGRVVDFEEPPFDPTADN</sequence>
<dbReference type="OrthoDB" id="3687641at2759"/>
<dbReference type="Proteomes" id="UP000799444">
    <property type="component" value="Unassembled WGS sequence"/>
</dbReference>
<evidence type="ECO:0000256" key="1">
    <source>
        <dbReference type="ARBA" id="ARBA00035112"/>
    </source>
</evidence>
<dbReference type="Pfam" id="PF11807">
    <property type="entry name" value="UstYa"/>
    <property type="match status" value="1"/>
</dbReference>
<comment type="caution">
    <text evidence="2">The sequence shown here is derived from an EMBL/GenBank/DDBJ whole genome shotgun (WGS) entry which is preliminary data.</text>
</comment>
<dbReference type="GO" id="GO:0043386">
    <property type="term" value="P:mycotoxin biosynthetic process"/>
    <property type="evidence" value="ECO:0007669"/>
    <property type="project" value="InterPro"/>
</dbReference>
<evidence type="ECO:0000313" key="3">
    <source>
        <dbReference type="Proteomes" id="UP000799444"/>
    </source>
</evidence>
<dbReference type="AlphaFoldDB" id="A0A9P4QP83"/>
<keyword evidence="3" id="KW-1185">Reference proteome</keyword>
<dbReference type="PANTHER" id="PTHR33365">
    <property type="entry name" value="YALI0B05434P"/>
    <property type="match status" value="1"/>
</dbReference>